<reference evidence="7 8" key="1">
    <citation type="journal article" date="2015" name="Sci. Rep.">
        <title>The power of single molecule real-time sequencing technology in the de novo assembly of a eukaryotic genome.</title>
        <authorList>
            <person name="Sakai H."/>
            <person name="Naito K."/>
            <person name="Ogiso-Tanaka E."/>
            <person name="Takahashi Y."/>
            <person name="Iseki K."/>
            <person name="Muto C."/>
            <person name="Satou K."/>
            <person name="Teruya K."/>
            <person name="Shiroma A."/>
            <person name="Shimoji M."/>
            <person name="Hirano T."/>
            <person name="Itoh T."/>
            <person name="Kaga A."/>
            <person name="Tomooka N."/>
        </authorList>
    </citation>
    <scope>NUCLEOTIDE SEQUENCE [LARGE SCALE GENOMIC DNA]</scope>
    <source>
        <strain evidence="8">cv. Shumari</strain>
    </source>
</reference>
<evidence type="ECO:0000313" key="7">
    <source>
        <dbReference type="EMBL" id="BAU02708.1"/>
    </source>
</evidence>
<dbReference type="CDD" id="cd09218">
    <property type="entry name" value="TLP-PA"/>
    <property type="match status" value="1"/>
</dbReference>
<keyword evidence="4 5" id="KW-1015">Disulfide bond</keyword>
<evidence type="ECO:0000256" key="4">
    <source>
        <dbReference type="ARBA" id="ARBA00023157"/>
    </source>
</evidence>
<keyword evidence="3" id="KW-0964">Secreted</keyword>
<feature type="disulfide bond" evidence="5">
    <location>
        <begin position="158"/>
        <end position="242"/>
    </location>
</feature>
<dbReference type="PROSITE" id="PS51367">
    <property type="entry name" value="THAUMATIN_2"/>
    <property type="match status" value="1"/>
</dbReference>
<accession>A0A0S3TCE0</accession>
<dbReference type="PROSITE" id="PS00316">
    <property type="entry name" value="THAUMATIN_1"/>
    <property type="match status" value="1"/>
</dbReference>
<proteinExistence type="inferred from homology"/>
<keyword evidence="8" id="KW-1185">Reference proteome</keyword>
<keyword evidence="6" id="KW-0732">Signal</keyword>
<name>A0A0S3TCE0_PHAAN</name>
<evidence type="ECO:0000313" key="8">
    <source>
        <dbReference type="Proteomes" id="UP000291084"/>
    </source>
</evidence>
<feature type="disulfide bond" evidence="5">
    <location>
        <begin position="99"/>
        <end position="105"/>
    </location>
</feature>
<dbReference type="FunFam" id="2.60.110.10:FF:000002">
    <property type="entry name" value="Thaumatin-like protein 1a"/>
    <property type="match status" value="1"/>
</dbReference>
<gene>
    <name evidence="7" type="primary">Vigan.11G227400</name>
    <name evidence="7" type="ORF">VIGAN_11227400</name>
</gene>
<feature type="disulfide bond" evidence="5">
    <location>
        <begin position="202"/>
        <end position="212"/>
    </location>
</feature>
<feature type="signal peptide" evidence="6">
    <location>
        <begin position="1"/>
        <end position="21"/>
    </location>
</feature>
<comment type="similarity">
    <text evidence="2">Belongs to the thaumatin family.</text>
</comment>
<feature type="disulfide bond" evidence="5">
    <location>
        <begin position="192"/>
        <end position="201"/>
    </location>
</feature>
<feature type="disulfide bond" evidence="5">
    <location>
        <begin position="163"/>
        <end position="225"/>
    </location>
</feature>
<dbReference type="Gene3D" id="2.60.110.10">
    <property type="entry name" value="Thaumatin"/>
    <property type="match status" value="1"/>
</dbReference>
<feature type="disulfide bond" evidence="5">
    <location>
        <begin position="36"/>
        <end position="252"/>
    </location>
</feature>
<dbReference type="PIRSF" id="PIRSF002703">
    <property type="entry name" value="Thaumatin"/>
    <property type="match status" value="1"/>
</dbReference>
<dbReference type="PANTHER" id="PTHR31048">
    <property type="entry name" value="OS03G0233200 PROTEIN"/>
    <property type="match status" value="1"/>
</dbReference>
<dbReference type="PRINTS" id="PR00347">
    <property type="entry name" value="THAUMATIN"/>
</dbReference>
<dbReference type="OrthoDB" id="430315at2759"/>
<evidence type="ECO:0000256" key="5">
    <source>
        <dbReference type="PIRSR" id="PIRSR002703-1"/>
    </source>
</evidence>
<protein>
    <recommendedName>
        <fullName evidence="9">Thaumatin-like protein</fullName>
    </recommendedName>
</protein>
<evidence type="ECO:0000256" key="6">
    <source>
        <dbReference type="SAM" id="SignalP"/>
    </source>
</evidence>
<evidence type="ECO:0000256" key="2">
    <source>
        <dbReference type="ARBA" id="ARBA00010607"/>
    </source>
</evidence>
<organism evidence="7 8">
    <name type="scientific">Vigna angularis var. angularis</name>
    <dbReference type="NCBI Taxonomy" id="157739"/>
    <lineage>
        <taxon>Eukaryota</taxon>
        <taxon>Viridiplantae</taxon>
        <taxon>Streptophyta</taxon>
        <taxon>Embryophyta</taxon>
        <taxon>Tracheophyta</taxon>
        <taxon>Spermatophyta</taxon>
        <taxon>Magnoliopsida</taxon>
        <taxon>eudicotyledons</taxon>
        <taxon>Gunneridae</taxon>
        <taxon>Pentapetalae</taxon>
        <taxon>rosids</taxon>
        <taxon>fabids</taxon>
        <taxon>Fabales</taxon>
        <taxon>Fabaceae</taxon>
        <taxon>Papilionoideae</taxon>
        <taxon>50 kb inversion clade</taxon>
        <taxon>NPAAA clade</taxon>
        <taxon>indigoferoid/millettioid clade</taxon>
        <taxon>Phaseoleae</taxon>
        <taxon>Vigna</taxon>
    </lineage>
</organism>
<dbReference type="SUPFAM" id="SSF49870">
    <property type="entry name" value="Osmotin, thaumatin-like protein"/>
    <property type="match status" value="1"/>
</dbReference>
<feature type="disulfide bond" evidence="5">
    <location>
        <begin position="84"/>
        <end position="94"/>
    </location>
</feature>
<dbReference type="InterPro" id="IPR017949">
    <property type="entry name" value="Thaumatin_CS"/>
</dbReference>
<feature type="disulfide bond" evidence="5">
    <location>
        <begin position="171"/>
        <end position="188"/>
    </location>
</feature>
<dbReference type="SMART" id="SM00205">
    <property type="entry name" value="THN"/>
    <property type="match status" value="1"/>
</dbReference>
<dbReference type="InterPro" id="IPR037176">
    <property type="entry name" value="Osmotin/thaumatin-like_sf"/>
</dbReference>
<feature type="chain" id="PRO_5006619152" description="Thaumatin-like protein" evidence="6">
    <location>
        <begin position="22"/>
        <end position="254"/>
    </location>
</feature>
<comment type="subcellular location">
    <subcellularLocation>
        <location evidence="1">Secreted</location>
    </subcellularLocation>
</comment>
<dbReference type="AlphaFoldDB" id="A0A0S3TCE0"/>
<dbReference type="Pfam" id="PF00314">
    <property type="entry name" value="Thaumatin"/>
    <property type="match status" value="1"/>
</dbReference>
<dbReference type="GO" id="GO:0005576">
    <property type="term" value="C:extracellular region"/>
    <property type="evidence" value="ECO:0007669"/>
    <property type="project" value="UniProtKB-SubCell"/>
</dbReference>
<dbReference type="InterPro" id="IPR001938">
    <property type="entry name" value="Thaumatin"/>
</dbReference>
<evidence type="ECO:0008006" key="9">
    <source>
        <dbReference type="Google" id="ProtNLM"/>
    </source>
</evidence>
<evidence type="ECO:0000256" key="3">
    <source>
        <dbReference type="ARBA" id="ARBA00022525"/>
    </source>
</evidence>
<dbReference type="Proteomes" id="UP000291084">
    <property type="component" value="Chromosome 11"/>
</dbReference>
<evidence type="ECO:0000256" key="1">
    <source>
        <dbReference type="ARBA" id="ARBA00004613"/>
    </source>
</evidence>
<dbReference type="EMBL" id="AP015044">
    <property type="protein sequence ID" value="BAU02708.1"/>
    <property type="molecule type" value="Genomic_DNA"/>
</dbReference>
<sequence length="254" mass="27415">MQRFIHTLFFTLIFLFNISVSKPWVSAATVTLTNNCPHPVWPGIQPNAGKPIVARGGLFLPPHQSQSLQIPAQWKGRVWARLGCNFDAAGRGQCATGDCGGNLYCNGLGGTGPVTIAEFSIGSTDLDFYDISLVDGFNLPMTMIPVKGSGPGSDPRKCKSAGCIRDINTVCPAGLQVRSQDNKRVVACKSACMAFHLPNYCCTGAYANPQTCGPTKYSRIFKNACPKAYSYAYDDPTSLFTCSNVNYLITFCPN</sequence>